<dbReference type="InterPro" id="IPR010982">
    <property type="entry name" value="Lambda_DNA-bd_dom_sf"/>
</dbReference>
<organism evidence="2 3">
    <name type="scientific">Variovorax paradoxus</name>
    <dbReference type="NCBI Taxonomy" id="34073"/>
    <lineage>
        <taxon>Bacteria</taxon>
        <taxon>Pseudomonadati</taxon>
        <taxon>Pseudomonadota</taxon>
        <taxon>Betaproteobacteria</taxon>
        <taxon>Burkholderiales</taxon>
        <taxon>Comamonadaceae</taxon>
        <taxon>Variovorax</taxon>
    </lineage>
</organism>
<dbReference type="AlphaFoldDB" id="A0A2W5P1Z2"/>
<feature type="region of interest" description="Disordered" evidence="1">
    <location>
        <begin position="82"/>
        <end position="101"/>
    </location>
</feature>
<dbReference type="Gene3D" id="1.10.260.40">
    <property type="entry name" value="lambda repressor-like DNA-binding domains"/>
    <property type="match status" value="1"/>
</dbReference>
<gene>
    <name evidence="2" type="ORF">DI563_29970</name>
</gene>
<dbReference type="EMBL" id="QFPP01000720">
    <property type="protein sequence ID" value="PZQ59821.1"/>
    <property type="molecule type" value="Genomic_DNA"/>
</dbReference>
<dbReference type="Proteomes" id="UP000249135">
    <property type="component" value="Unassembled WGS sequence"/>
</dbReference>
<name>A0A2W5P1Z2_VARPD</name>
<proteinExistence type="predicted"/>
<evidence type="ECO:0000256" key="1">
    <source>
        <dbReference type="SAM" id="MobiDB-lite"/>
    </source>
</evidence>
<sequence>MSSTQDRDAFSQRLRLSLDRAGWKVIGATGLAREFNRRSSSHPVTAHATRKWLQGEAIPAQGRLQELARWLEVPPQWLRFGDEPSPAAARRPPGVSESSPAPYVPELAAKLAADLARLSPEQLRVIEALVGLLLSEQPRPQQA</sequence>
<protein>
    <recommendedName>
        <fullName evidence="4">Transcriptional regulator</fullName>
    </recommendedName>
</protein>
<evidence type="ECO:0008006" key="4">
    <source>
        <dbReference type="Google" id="ProtNLM"/>
    </source>
</evidence>
<evidence type="ECO:0000313" key="3">
    <source>
        <dbReference type="Proteomes" id="UP000249135"/>
    </source>
</evidence>
<dbReference type="GO" id="GO:0003677">
    <property type="term" value="F:DNA binding"/>
    <property type="evidence" value="ECO:0007669"/>
    <property type="project" value="InterPro"/>
</dbReference>
<evidence type="ECO:0000313" key="2">
    <source>
        <dbReference type="EMBL" id="PZQ59821.1"/>
    </source>
</evidence>
<accession>A0A2W5P1Z2</accession>
<comment type="caution">
    <text evidence="2">The sequence shown here is derived from an EMBL/GenBank/DDBJ whole genome shotgun (WGS) entry which is preliminary data.</text>
</comment>
<reference evidence="2 3" key="1">
    <citation type="submission" date="2017-08" db="EMBL/GenBank/DDBJ databases">
        <title>Infants hospitalized years apart are colonized by the same room-sourced microbial strains.</title>
        <authorList>
            <person name="Brooks B."/>
            <person name="Olm M.R."/>
            <person name="Firek B.A."/>
            <person name="Baker R."/>
            <person name="Thomas B.C."/>
            <person name="Morowitz M.J."/>
            <person name="Banfield J.F."/>
        </authorList>
    </citation>
    <scope>NUCLEOTIDE SEQUENCE [LARGE SCALE GENOMIC DNA]</scope>
    <source>
        <strain evidence="2">S2_005_003_R2_41</strain>
    </source>
</reference>